<keyword evidence="2" id="KW-1133">Transmembrane helix</keyword>
<protein>
    <recommendedName>
        <fullName evidence="5">Tetraspanin</fullName>
    </recommendedName>
</protein>
<evidence type="ECO:0000313" key="3">
    <source>
        <dbReference type="EMBL" id="KAK1754418.1"/>
    </source>
</evidence>
<gene>
    <name evidence="3" type="ORF">QBC47DRAFT_461517</name>
</gene>
<evidence type="ECO:0000313" key="4">
    <source>
        <dbReference type="Proteomes" id="UP001239445"/>
    </source>
</evidence>
<feature type="transmembrane region" description="Helical" evidence="2">
    <location>
        <begin position="77"/>
        <end position="95"/>
    </location>
</feature>
<accession>A0AAJ0B9Y9</accession>
<dbReference type="AlphaFoldDB" id="A0AAJ0B9Y9"/>
<keyword evidence="2" id="KW-0812">Transmembrane</keyword>
<evidence type="ECO:0000256" key="1">
    <source>
        <dbReference type="SAM" id="MobiDB-lite"/>
    </source>
</evidence>
<feature type="region of interest" description="Disordered" evidence="1">
    <location>
        <begin position="231"/>
        <end position="262"/>
    </location>
</feature>
<dbReference type="EMBL" id="MU839835">
    <property type="protein sequence ID" value="KAK1754418.1"/>
    <property type="molecule type" value="Genomic_DNA"/>
</dbReference>
<name>A0AAJ0B9Y9_9PEZI</name>
<keyword evidence="4" id="KW-1185">Reference proteome</keyword>
<organism evidence="3 4">
    <name type="scientific">Echria macrotheca</name>
    <dbReference type="NCBI Taxonomy" id="438768"/>
    <lineage>
        <taxon>Eukaryota</taxon>
        <taxon>Fungi</taxon>
        <taxon>Dikarya</taxon>
        <taxon>Ascomycota</taxon>
        <taxon>Pezizomycotina</taxon>
        <taxon>Sordariomycetes</taxon>
        <taxon>Sordariomycetidae</taxon>
        <taxon>Sordariales</taxon>
        <taxon>Schizotheciaceae</taxon>
        <taxon>Echria</taxon>
    </lineage>
</organism>
<reference evidence="3" key="1">
    <citation type="submission" date="2023-06" db="EMBL/GenBank/DDBJ databases">
        <title>Genome-scale phylogeny and comparative genomics of the fungal order Sordariales.</title>
        <authorList>
            <consortium name="Lawrence Berkeley National Laboratory"/>
            <person name="Hensen N."/>
            <person name="Bonometti L."/>
            <person name="Westerberg I."/>
            <person name="Brannstrom I.O."/>
            <person name="Guillou S."/>
            <person name="Cros-Aarteil S."/>
            <person name="Calhoun S."/>
            <person name="Haridas S."/>
            <person name="Kuo A."/>
            <person name="Mondo S."/>
            <person name="Pangilinan J."/>
            <person name="Riley R."/>
            <person name="Labutti K."/>
            <person name="Andreopoulos B."/>
            <person name="Lipzen A."/>
            <person name="Chen C."/>
            <person name="Yanf M."/>
            <person name="Daum C."/>
            <person name="Ng V."/>
            <person name="Clum A."/>
            <person name="Steindorff A."/>
            <person name="Ohm R."/>
            <person name="Martin F."/>
            <person name="Silar P."/>
            <person name="Natvig D."/>
            <person name="Lalanne C."/>
            <person name="Gautier V."/>
            <person name="Ament-Velasquez S.L."/>
            <person name="Kruys A."/>
            <person name="Hutchinson M.I."/>
            <person name="Powell A.J."/>
            <person name="Barry K."/>
            <person name="Miller A.N."/>
            <person name="Grigoriev I.V."/>
            <person name="Debuchy R."/>
            <person name="Gladieux P."/>
            <person name="Thoren M.H."/>
            <person name="Johannesson H."/>
        </authorList>
    </citation>
    <scope>NUCLEOTIDE SEQUENCE</scope>
    <source>
        <strain evidence="3">PSN4</strain>
    </source>
</reference>
<feature type="transmembrane region" description="Helical" evidence="2">
    <location>
        <begin position="183"/>
        <end position="204"/>
    </location>
</feature>
<keyword evidence="2" id="KW-0472">Membrane</keyword>
<evidence type="ECO:0000256" key="2">
    <source>
        <dbReference type="SAM" id="Phobius"/>
    </source>
</evidence>
<proteinExistence type="predicted"/>
<comment type="caution">
    <text evidence="3">The sequence shown here is derived from an EMBL/GenBank/DDBJ whole genome shotgun (WGS) entry which is preliminary data.</text>
</comment>
<feature type="transmembrane region" description="Helical" evidence="2">
    <location>
        <begin position="36"/>
        <end position="56"/>
    </location>
</feature>
<dbReference type="Proteomes" id="UP001239445">
    <property type="component" value="Unassembled WGS sequence"/>
</dbReference>
<sequence>MSLWIPLYTVLFVGLMIIAICQLVTATRLSLPIPTAVLSLTIALPILGAILTAALPSICRSIAKSPTRNLLGQLTPLLLQSAQLVFTTVLATLLASDAIPSPVRDCLLETKWKKFWTEHDSEAIRAIQDALGCCGFRSVKDMAWPFPRGQPGAPGSGPATCAARYGRTLACRVPWREAMASTAWWDFGVAIGVAVLQIVGWILINKFGDRVRESTLWKVVERFVGRRDETAADDEERVRPLLGPVEDEPNGEGRAVSGYSLE</sequence>
<evidence type="ECO:0008006" key="5">
    <source>
        <dbReference type="Google" id="ProtNLM"/>
    </source>
</evidence>